<dbReference type="AlphaFoldDB" id="B3QWJ3"/>
<dbReference type="PANTHER" id="PTHR30308">
    <property type="entry name" value="TMRNA-BINDING COMPONENT OF TRANS-TRANSLATION TAGGING COMPLEX"/>
    <property type="match status" value="1"/>
</dbReference>
<comment type="function">
    <text evidence="3">Required for rescue of stalled ribosomes mediated by trans-translation. Binds to transfer-messenger RNA (tmRNA), required for stable association of tmRNA with ribosomes. tmRNA and SmpB together mimic tRNA shape, replacing the anticodon stem-loop with SmpB. tmRNA is encoded by the ssrA gene; the 2 termini fold to resemble tRNA(Ala) and it encodes a 'tag peptide', a short internal open reading frame. During trans-translation Ala-aminoacylated tmRNA acts like a tRNA, entering the A-site of stalled ribosomes, displacing the stalled mRNA. The ribosome then switches to translate the ORF on the tmRNA; the nascent peptide is terminated with the 'tag peptide' encoded by the tmRNA and targeted for degradation. The ribosome is freed to recommence translation, which seems to be the essential function of trans-translation.</text>
</comment>
<dbReference type="GO" id="GO:0070930">
    <property type="term" value="P:trans-translation-dependent protein tagging"/>
    <property type="evidence" value="ECO:0007669"/>
    <property type="project" value="TreeGrafter"/>
</dbReference>
<dbReference type="GO" id="GO:0070929">
    <property type="term" value="P:trans-translation"/>
    <property type="evidence" value="ECO:0007669"/>
    <property type="project" value="UniProtKB-UniRule"/>
</dbReference>
<evidence type="ECO:0000313" key="5">
    <source>
        <dbReference type="Proteomes" id="UP000001208"/>
    </source>
</evidence>
<keyword evidence="2 3" id="KW-0694">RNA-binding</keyword>
<dbReference type="RefSeq" id="WP_012500835.1">
    <property type="nucleotide sequence ID" value="NC_011026.1"/>
</dbReference>
<dbReference type="HAMAP" id="MF_00023">
    <property type="entry name" value="SmpB"/>
    <property type="match status" value="1"/>
</dbReference>
<dbReference type="KEGG" id="cts:Ctha_2302"/>
<dbReference type="STRING" id="517418.Ctha_2302"/>
<evidence type="ECO:0000256" key="3">
    <source>
        <dbReference type="HAMAP-Rule" id="MF_00023"/>
    </source>
</evidence>
<dbReference type="PROSITE" id="PS01317">
    <property type="entry name" value="SSRP"/>
    <property type="match status" value="1"/>
</dbReference>
<dbReference type="eggNOG" id="COG0691">
    <property type="taxonomic scope" value="Bacteria"/>
</dbReference>
<dbReference type="Pfam" id="PF01668">
    <property type="entry name" value="SmpB"/>
    <property type="match status" value="1"/>
</dbReference>
<sequence>MSKPTYVTSLLNRKARHEFHILDTLEAGIVLKGTEVKSIRLGKAGLNESYAMIHRGEVFLENMQITPYEHGTIENHEPKRSRKLLLHRKEILKLQQKVADSGLTLIPLKLYFNQKGIAKIELALAKGKKLHDKREAIKQRDTERELRRFI</sequence>
<evidence type="ECO:0000256" key="2">
    <source>
        <dbReference type="ARBA" id="ARBA00022884"/>
    </source>
</evidence>
<dbReference type="InterPro" id="IPR020081">
    <property type="entry name" value="SsrA-bd_prot_CS"/>
</dbReference>
<dbReference type="Proteomes" id="UP000001208">
    <property type="component" value="Chromosome"/>
</dbReference>
<dbReference type="GO" id="GO:0003723">
    <property type="term" value="F:RNA binding"/>
    <property type="evidence" value="ECO:0007669"/>
    <property type="project" value="UniProtKB-UniRule"/>
</dbReference>
<keyword evidence="5" id="KW-1185">Reference proteome</keyword>
<dbReference type="NCBIfam" id="TIGR00086">
    <property type="entry name" value="smpB"/>
    <property type="match status" value="1"/>
</dbReference>
<comment type="subcellular location">
    <subcellularLocation>
        <location evidence="3">Cytoplasm</location>
    </subcellularLocation>
    <text evidence="3">The tmRNA-SmpB complex associates with stalled 70S ribosomes.</text>
</comment>
<comment type="similarity">
    <text evidence="3">Belongs to the SmpB family.</text>
</comment>
<dbReference type="InterPro" id="IPR000037">
    <property type="entry name" value="SsrA-bd_prot"/>
</dbReference>
<protein>
    <recommendedName>
        <fullName evidence="3">SsrA-binding protein</fullName>
    </recommendedName>
    <alternativeName>
        <fullName evidence="3">Small protein B</fullName>
    </alternativeName>
</protein>
<dbReference type="OrthoDB" id="9805462at2"/>
<keyword evidence="1 3" id="KW-0963">Cytoplasm</keyword>
<proteinExistence type="inferred from homology"/>
<dbReference type="PANTHER" id="PTHR30308:SF2">
    <property type="entry name" value="SSRA-BINDING PROTEIN"/>
    <property type="match status" value="1"/>
</dbReference>
<dbReference type="EMBL" id="CP001100">
    <property type="protein sequence ID" value="ACF14753.1"/>
    <property type="molecule type" value="Genomic_DNA"/>
</dbReference>
<dbReference type="NCBIfam" id="NF003843">
    <property type="entry name" value="PRK05422.1"/>
    <property type="match status" value="1"/>
</dbReference>
<accession>B3QWJ3</accession>
<name>B3QWJ3_CHLT3</name>
<reference evidence="4 5" key="1">
    <citation type="submission" date="2008-06" db="EMBL/GenBank/DDBJ databases">
        <title>Complete sequence of Chloroherpeton thalassium ATCC 35110.</title>
        <authorList>
            <consortium name="US DOE Joint Genome Institute"/>
            <person name="Lucas S."/>
            <person name="Copeland A."/>
            <person name="Lapidus A."/>
            <person name="Glavina del Rio T."/>
            <person name="Dalin E."/>
            <person name="Tice H."/>
            <person name="Bruce D."/>
            <person name="Goodwin L."/>
            <person name="Pitluck S."/>
            <person name="Schmutz J."/>
            <person name="Larimer F."/>
            <person name="Land M."/>
            <person name="Hauser L."/>
            <person name="Kyrpides N."/>
            <person name="Mikhailova N."/>
            <person name="Liu Z."/>
            <person name="Li T."/>
            <person name="Zhao F."/>
            <person name="Overmann J."/>
            <person name="Bryant D.A."/>
            <person name="Richardson P."/>
        </authorList>
    </citation>
    <scope>NUCLEOTIDE SEQUENCE [LARGE SCALE GENOMIC DNA]</scope>
    <source>
        <strain evidence="5">ATCC 35110 / GB-78</strain>
    </source>
</reference>
<dbReference type="GO" id="GO:0005829">
    <property type="term" value="C:cytosol"/>
    <property type="evidence" value="ECO:0007669"/>
    <property type="project" value="TreeGrafter"/>
</dbReference>
<gene>
    <name evidence="3" type="primary">smpB</name>
    <name evidence="4" type="ordered locus">Ctha_2302</name>
</gene>
<evidence type="ECO:0000256" key="1">
    <source>
        <dbReference type="ARBA" id="ARBA00022490"/>
    </source>
</evidence>
<organism evidence="4 5">
    <name type="scientific">Chloroherpeton thalassium (strain ATCC 35110 / GB-78)</name>
    <dbReference type="NCBI Taxonomy" id="517418"/>
    <lineage>
        <taxon>Bacteria</taxon>
        <taxon>Pseudomonadati</taxon>
        <taxon>Chlorobiota</taxon>
        <taxon>Chlorobiia</taxon>
        <taxon>Chlorobiales</taxon>
        <taxon>Chloroherpetonaceae</taxon>
        <taxon>Chloroherpeton</taxon>
    </lineage>
</organism>
<dbReference type="InterPro" id="IPR023620">
    <property type="entry name" value="SmpB"/>
</dbReference>
<dbReference type="Gene3D" id="2.40.280.10">
    <property type="match status" value="1"/>
</dbReference>
<dbReference type="SUPFAM" id="SSF74982">
    <property type="entry name" value="Small protein B (SmpB)"/>
    <property type="match status" value="1"/>
</dbReference>
<evidence type="ECO:0000313" key="4">
    <source>
        <dbReference type="EMBL" id="ACF14753.1"/>
    </source>
</evidence>
<dbReference type="HOGENOM" id="CLU_108953_0_1_10"/>
<dbReference type="CDD" id="cd09294">
    <property type="entry name" value="SmpB"/>
    <property type="match status" value="1"/>
</dbReference>